<dbReference type="EMBL" id="CAVMJV010000012">
    <property type="protein sequence ID" value="CAK5046135.1"/>
    <property type="molecule type" value="Genomic_DNA"/>
</dbReference>
<organism evidence="1 2">
    <name type="scientific">Meloidogyne enterolobii</name>
    <name type="common">Root-knot nematode worm</name>
    <name type="synonym">Meloidogyne mayaguensis</name>
    <dbReference type="NCBI Taxonomy" id="390850"/>
    <lineage>
        <taxon>Eukaryota</taxon>
        <taxon>Metazoa</taxon>
        <taxon>Ecdysozoa</taxon>
        <taxon>Nematoda</taxon>
        <taxon>Chromadorea</taxon>
        <taxon>Rhabditida</taxon>
        <taxon>Tylenchina</taxon>
        <taxon>Tylenchomorpha</taxon>
        <taxon>Tylenchoidea</taxon>
        <taxon>Meloidogynidae</taxon>
        <taxon>Meloidogyninae</taxon>
        <taxon>Meloidogyne</taxon>
    </lineage>
</organism>
<proteinExistence type="predicted"/>
<accession>A0ACB0YGY3</accession>
<name>A0ACB0YGY3_MELEN</name>
<gene>
    <name evidence="1" type="ORF">MENTE1834_LOCUS11967</name>
</gene>
<evidence type="ECO:0000313" key="1">
    <source>
        <dbReference type="EMBL" id="CAK5046135.1"/>
    </source>
</evidence>
<comment type="caution">
    <text evidence="1">The sequence shown here is derived from an EMBL/GenBank/DDBJ whole genome shotgun (WGS) entry which is preliminary data.</text>
</comment>
<evidence type="ECO:0000313" key="2">
    <source>
        <dbReference type="Proteomes" id="UP001497535"/>
    </source>
</evidence>
<dbReference type="Proteomes" id="UP001497535">
    <property type="component" value="Unassembled WGS sequence"/>
</dbReference>
<protein>
    <submittedName>
        <fullName evidence="1">Uncharacterized protein</fullName>
    </submittedName>
</protein>
<reference evidence="1" key="1">
    <citation type="submission" date="2023-11" db="EMBL/GenBank/DDBJ databases">
        <authorList>
            <person name="Poullet M."/>
        </authorList>
    </citation>
    <scope>NUCLEOTIDE SEQUENCE</scope>
    <source>
        <strain evidence="1">E1834</strain>
    </source>
</reference>
<keyword evidence="2" id="KW-1185">Reference proteome</keyword>
<sequence>MFLSFQFKKRSRSPTSEPVKQLYDLPQQIAKLNEYMDEMESLTEQILQTKEEIEQKNQQLEKDKEQFTEIHYDFITLKYDPPFYLINTRENNSDQIEQLRQRIYQTNKNYNICLDENSSKSNLQHFGRKWKRFFPWK</sequence>